<evidence type="ECO:0000256" key="5">
    <source>
        <dbReference type="ARBA" id="ARBA00022679"/>
    </source>
</evidence>
<keyword evidence="11" id="KW-0489">Methyltransferase</keyword>
<feature type="binding site" evidence="7 9">
    <location>
        <position position="105"/>
    </location>
    <ligand>
        <name>3-methyl-2-oxobutanoate</name>
        <dbReference type="ChEBI" id="CHEBI:11851"/>
    </ligand>
</feature>
<comment type="pathway">
    <text evidence="1 7">Cofactor biosynthesis; (R)-pantothenate biosynthesis; (R)-pantoate from 3-methyl-2-oxobutanoate: step 1/2.</text>
</comment>
<evidence type="ECO:0000256" key="6">
    <source>
        <dbReference type="ARBA" id="ARBA00056497"/>
    </source>
</evidence>
<dbReference type="EC" id="2.1.2.11" evidence="7"/>
<evidence type="ECO:0000256" key="3">
    <source>
        <dbReference type="ARBA" id="ARBA00011424"/>
    </source>
</evidence>
<feature type="binding site" evidence="7 9">
    <location>
        <begin position="66"/>
        <end position="67"/>
    </location>
    <ligand>
        <name>3-methyl-2-oxobutanoate</name>
        <dbReference type="ChEBI" id="CHEBI:11851"/>
    </ligand>
</feature>
<accession>A0A1Q9WE83</accession>
<evidence type="ECO:0000256" key="2">
    <source>
        <dbReference type="ARBA" id="ARBA00008676"/>
    </source>
</evidence>
<comment type="cofactor">
    <cofactor evidence="7 10">
        <name>Mg(2+)</name>
        <dbReference type="ChEBI" id="CHEBI:18420"/>
    </cofactor>
    <text evidence="7 10">Binds 1 Mg(2+) ion per subunit.</text>
</comment>
<dbReference type="GO" id="GO:0008168">
    <property type="term" value="F:methyltransferase activity"/>
    <property type="evidence" value="ECO:0007669"/>
    <property type="project" value="UniProtKB-KW"/>
</dbReference>
<name>A0A1Q9WE83_9MYCO</name>
<gene>
    <name evidence="7" type="primary">panB</name>
    <name evidence="11" type="ORF">BKG61_00760</name>
</gene>
<feature type="binding site" evidence="7 9">
    <location>
        <position position="135"/>
    </location>
    <ligand>
        <name>3-methyl-2-oxobutanoate</name>
        <dbReference type="ChEBI" id="CHEBI:11851"/>
    </ligand>
</feature>
<evidence type="ECO:0000256" key="7">
    <source>
        <dbReference type="HAMAP-Rule" id="MF_00156"/>
    </source>
</evidence>
<comment type="subcellular location">
    <subcellularLocation>
        <location evidence="7">Cytoplasm</location>
    </subcellularLocation>
</comment>
<dbReference type="PANTHER" id="PTHR20881">
    <property type="entry name" value="3-METHYL-2-OXOBUTANOATE HYDROXYMETHYLTRANSFERASE"/>
    <property type="match status" value="1"/>
</dbReference>
<comment type="similarity">
    <text evidence="2 7">Belongs to the PanB family.</text>
</comment>
<sequence>MSEQSVYGASDSAAESVVSKPRTKVRTLTLQKWKSEGHKWAMLTCYDYSSARVFDEAEIPVLLVGDSAANVVYGYDTTVPISIDELIPLARAVVKGAPHALVVADLPFGSYESSPQQALATATRFMKETGAQAVKLEGGERMADQIAMLSAAGIPVVAHIGFTPQSVNGLGGFRVQGRGDAAEQTIHDAIAVQEAGAIAVVLEMVPAELATQITGKLTIPTVGIGAGPNCDAQVLVWQDMAGLTSGKTAKFVKRFGDVGGELHRAASQYAHDVATGVFPAEEHSY</sequence>
<feature type="active site" description="Proton acceptor" evidence="7 8">
    <location>
        <position position="203"/>
    </location>
</feature>
<comment type="catalytic activity">
    <reaction evidence="7">
        <text>(6R)-5,10-methylene-5,6,7,8-tetrahydrofolate + 3-methyl-2-oxobutanoate + H2O = 2-dehydropantoate + (6S)-5,6,7,8-tetrahydrofolate</text>
        <dbReference type="Rhea" id="RHEA:11824"/>
        <dbReference type="ChEBI" id="CHEBI:11561"/>
        <dbReference type="ChEBI" id="CHEBI:11851"/>
        <dbReference type="ChEBI" id="CHEBI:15377"/>
        <dbReference type="ChEBI" id="CHEBI:15636"/>
        <dbReference type="ChEBI" id="CHEBI:57453"/>
        <dbReference type="EC" id="2.1.2.11"/>
    </reaction>
</comment>
<feature type="binding site" evidence="7 10">
    <location>
        <position position="66"/>
    </location>
    <ligand>
        <name>Mg(2+)</name>
        <dbReference type="ChEBI" id="CHEBI:18420"/>
    </ligand>
</feature>
<evidence type="ECO:0000256" key="10">
    <source>
        <dbReference type="PIRSR" id="PIRSR000388-3"/>
    </source>
</evidence>
<feature type="binding site" evidence="7 10">
    <location>
        <position position="137"/>
    </location>
    <ligand>
        <name>Mg(2+)</name>
        <dbReference type="ChEBI" id="CHEBI:18420"/>
    </ligand>
</feature>
<dbReference type="GO" id="GO:0015940">
    <property type="term" value="P:pantothenate biosynthetic process"/>
    <property type="evidence" value="ECO:0007669"/>
    <property type="project" value="UniProtKB-UniRule"/>
</dbReference>
<comment type="function">
    <text evidence="6 7">Catalyzes the reversible reaction in which hydroxymethyl group from 5,10-methylenetetrahydrofolate is transferred onto alpha-ketoisovalerate to form ketopantoate.</text>
</comment>
<feature type="binding site" evidence="7 10">
    <location>
        <position position="105"/>
    </location>
    <ligand>
        <name>Mg(2+)</name>
        <dbReference type="ChEBI" id="CHEBI:18420"/>
    </ligand>
</feature>
<dbReference type="GO" id="GO:0003864">
    <property type="term" value="F:3-methyl-2-oxobutanoate hydroxymethyltransferase activity"/>
    <property type="evidence" value="ECO:0007669"/>
    <property type="project" value="UniProtKB-UniRule"/>
</dbReference>
<dbReference type="HAMAP" id="MF_00156">
    <property type="entry name" value="PanB"/>
    <property type="match status" value="1"/>
</dbReference>
<evidence type="ECO:0000256" key="8">
    <source>
        <dbReference type="PIRSR" id="PIRSR000388-1"/>
    </source>
</evidence>
<evidence type="ECO:0000313" key="11">
    <source>
        <dbReference type="EMBL" id="OHU08234.1"/>
    </source>
</evidence>
<evidence type="ECO:0000313" key="12">
    <source>
        <dbReference type="Proteomes" id="UP000179636"/>
    </source>
</evidence>
<dbReference type="GO" id="GO:0000287">
    <property type="term" value="F:magnesium ion binding"/>
    <property type="evidence" value="ECO:0007669"/>
    <property type="project" value="TreeGrafter"/>
</dbReference>
<keyword evidence="7" id="KW-0963">Cytoplasm</keyword>
<dbReference type="STRING" id="1908205.BKG60_08975"/>
<dbReference type="InterPro" id="IPR040442">
    <property type="entry name" value="Pyrv_kinase-like_dom_sf"/>
</dbReference>
<dbReference type="GO" id="GO:0005737">
    <property type="term" value="C:cytoplasm"/>
    <property type="evidence" value="ECO:0007669"/>
    <property type="project" value="UniProtKB-SubCell"/>
</dbReference>
<keyword evidence="4 7" id="KW-0566">Pantothenate biosynthesis</keyword>
<comment type="subunit">
    <text evidence="3 7">Homodecamer; pentamer of dimers.</text>
</comment>
<evidence type="ECO:0000256" key="1">
    <source>
        <dbReference type="ARBA" id="ARBA00005033"/>
    </source>
</evidence>
<dbReference type="CDD" id="cd06557">
    <property type="entry name" value="KPHMT-like"/>
    <property type="match status" value="1"/>
</dbReference>
<dbReference type="PANTHER" id="PTHR20881:SF0">
    <property type="entry name" value="3-METHYL-2-OXOBUTANOATE HYDROXYMETHYLTRANSFERASE"/>
    <property type="match status" value="1"/>
</dbReference>
<dbReference type="Gene3D" id="3.20.20.60">
    <property type="entry name" value="Phosphoenolpyruvate-binding domains"/>
    <property type="match status" value="1"/>
</dbReference>
<evidence type="ECO:0000256" key="9">
    <source>
        <dbReference type="PIRSR" id="PIRSR000388-2"/>
    </source>
</evidence>
<dbReference type="PIRSF" id="PIRSF000388">
    <property type="entry name" value="Pantoate_hydroxy_MeTrfase"/>
    <property type="match status" value="1"/>
</dbReference>
<dbReference type="AlphaFoldDB" id="A0A1Q9WE83"/>
<dbReference type="NCBIfam" id="NF001452">
    <property type="entry name" value="PRK00311.1"/>
    <property type="match status" value="1"/>
</dbReference>
<dbReference type="NCBIfam" id="TIGR00222">
    <property type="entry name" value="panB"/>
    <property type="match status" value="1"/>
</dbReference>
<protein>
    <recommendedName>
        <fullName evidence="7">3-methyl-2-oxobutanoate hydroxymethyltransferase</fullName>
        <ecNumber evidence="7">2.1.2.11</ecNumber>
    </recommendedName>
    <alternativeName>
        <fullName evidence="7">Ketopantoate hydroxymethyltransferase</fullName>
        <shortName evidence="7">KPHMT</shortName>
    </alternativeName>
</protein>
<comment type="caution">
    <text evidence="11">The sequence shown here is derived from an EMBL/GenBank/DDBJ whole genome shotgun (WGS) entry which is preliminary data.</text>
</comment>
<dbReference type="GO" id="GO:0032259">
    <property type="term" value="P:methylation"/>
    <property type="evidence" value="ECO:0007669"/>
    <property type="project" value="UniProtKB-KW"/>
</dbReference>
<dbReference type="EMBL" id="MLHV01000001">
    <property type="protein sequence ID" value="OHU08234.1"/>
    <property type="molecule type" value="Genomic_DNA"/>
</dbReference>
<dbReference type="SUPFAM" id="SSF51621">
    <property type="entry name" value="Phosphoenolpyruvate/pyruvate domain"/>
    <property type="match status" value="1"/>
</dbReference>
<keyword evidence="7 10" id="KW-0460">Magnesium</keyword>
<evidence type="ECO:0000256" key="4">
    <source>
        <dbReference type="ARBA" id="ARBA00022655"/>
    </source>
</evidence>
<organism evidence="11 12">
    <name type="scientific">Mycobacterium syngnathidarum</name>
    <dbReference type="NCBI Taxonomy" id="1908205"/>
    <lineage>
        <taxon>Bacteria</taxon>
        <taxon>Bacillati</taxon>
        <taxon>Actinomycetota</taxon>
        <taxon>Actinomycetes</taxon>
        <taxon>Mycobacteriales</taxon>
        <taxon>Mycobacteriaceae</taxon>
        <taxon>Mycobacterium</taxon>
    </lineage>
</organism>
<dbReference type="OrthoDB" id="9781789at2"/>
<dbReference type="RefSeq" id="WP_070943550.1">
    <property type="nucleotide sequence ID" value="NZ_MLCL01000029.1"/>
</dbReference>
<accession>A0A1S1KLR5</accession>
<dbReference type="InterPro" id="IPR015813">
    <property type="entry name" value="Pyrv/PenolPyrv_kinase-like_dom"/>
</dbReference>
<dbReference type="InterPro" id="IPR003700">
    <property type="entry name" value="Pantoate_hydroxy_MeTrfase"/>
</dbReference>
<dbReference type="Pfam" id="PF02548">
    <property type="entry name" value="Pantoate_transf"/>
    <property type="match status" value="1"/>
</dbReference>
<keyword evidence="12" id="KW-1185">Reference proteome</keyword>
<reference evidence="11 12" key="1">
    <citation type="submission" date="2016-10" db="EMBL/GenBank/DDBJ databases">
        <title>Evaluation of Human, Animal and Environmental Mycobacterium chelonae Isolates by Core Genome Phylogenomic Analysis, Targeted Gene Comparison, and Anti-microbial Susceptibility Patterns: A Tale of Mistaken Identities.</title>
        <authorList>
            <person name="Fogelson S.B."/>
            <person name="Camus A.C."/>
            <person name="Lorenz W."/>
            <person name="Vasireddy R."/>
            <person name="Vasireddy S."/>
            <person name="Smith T."/>
            <person name="Brown-Elliott B.A."/>
            <person name="Wallace R.J.Jr."/>
            <person name="Hasan N.A."/>
            <person name="Reischl U."/>
            <person name="Sanchez S."/>
        </authorList>
    </citation>
    <scope>NUCLEOTIDE SEQUENCE [LARGE SCALE GENOMIC DNA]</scope>
    <source>
        <strain evidence="11 12">24999</strain>
    </source>
</reference>
<keyword evidence="5 7" id="KW-0808">Transferase</keyword>
<proteinExistence type="inferred from homology"/>
<dbReference type="FunFam" id="3.20.20.60:FF:000003">
    <property type="entry name" value="3-methyl-2-oxobutanoate hydroxymethyltransferase"/>
    <property type="match status" value="1"/>
</dbReference>
<dbReference type="Proteomes" id="UP000179636">
    <property type="component" value="Unassembled WGS sequence"/>
</dbReference>
<dbReference type="UniPathway" id="UPA00028">
    <property type="reaction ID" value="UER00003"/>
</dbReference>
<keyword evidence="7 10" id="KW-0479">Metal-binding</keyword>